<dbReference type="AlphaFoldDB" id="A0A5R8M8V6"/>
<dbReference type="RefSeq" id="WP_138182819.1">
    <property type="nucleotide sequence ID" value="NZ_VBUI01000038.1"/>
</dbReference>
<keyword evidence="2" id="KW-0255">Endonuclease</keyword>
<dbReference type="InterPro" id="IPR003615">
    <property type="entry name" value="HNH_nuc"/>
</dbReference>
<accession>A0A5R8M8V6</accession>
<evidence type="ECO:0000313" key="3">
    <source>
        <dbReference type="Proteomes" id="UP000306973"/>
    </source>
</evidence>
<keyword evidence="2" id="KW-0540">Nuclease</keyword>
<dbReference type="SMART" id="SM00507">
    <property type="entry name" value="HNHc"/>
    <property type="match status" value="1"/>
</dbReference>
<gene>
    <name evidence="2" type="ORF">FEI13_17635</name>
</gene>
<comment type="caution">
    <text evidence="2">The sequence shown here is derived from an EMBL/GenBank/DDBJ whole genome shotgun (WGS) entry which is preliminary data.</text>
</comment>
<organism evidence="2 3">
    <name type="scientific">Halomonas urmiana</name>
    <dbReference type="NCBI Taxonomy" id="490901"/>
    <lineage>
        <taxon>Bacteria</taxon>
        <taxon>Pseudomonadati</taxon>
        <taxon>Pseudomonadota</taxon>
        <taxon>Gammaproteobacteria</taxon>
        <taxon>Oceanospirillales</taxon>
        <taxon>Halomonadaceae</taxon>
        <taxon>Halomonas</taxon>
    </lineage>
</organism>
<dbReference type="EMBL" id="VBUI01000038">
    <property type="protein sequence ID" value="TLF45937.1"/>
    <property type="molecule type" value="Genomic_DNA"/>
</dbReference>
<keyword evidence="3" id="KW-1185">Reference proteome</keyword>
<dbReference type="OrthoDB" id="9815372at2"/>
<sequence length="387" mass="43967">MKLEIDLTALRAAVSRMGPPMAAEFNLKNSLPPPANVKTASSAPPIIEEGGREISWEEFKEVKKTGNLLEYKGQQILLYMPGHPQNRFEDAQIDPLNGNRVHIAFCRHLEEMKRTGNFHRYIATQDQDGEFRIYSRQNPSMEVNVRLRVCMLCLSKLNYKGYSKPGNKAAFSSFSFYEFFQHYESFFNEHPAPKPQTHEEKGYTRDWPEVSRAYRASKDYTCESCGVTLNGHRHLLHTHHLNGVRDNNADANLRALCADCHSKQPGHDHMVVTHNDRHTIAHLRCEQKCADTADWQEVFDLADPGLNGLLHHLKTLKAPLPEVGLDVQDEREAIVANLELAWPERRVGVAIGPEDAKQAREQGWRVFSVSQCLDSPGKLKSQIVPPE</sequence>
<dbReference type="GO" id="GO:0004519">
    <property type="term" value="F:endonuclease activity"/>
    <property type="evidence" value="ECO:0007669"/>
    <property type="project" value="UniProtKB-KW"/>
</dbReference>
<evidence type="ECO:0000259" key="1">
    <source>
        <dbReference type="SMART" id="SM00507"/>
    </source>
</evidence>
<dbReference type="Proteomes" id="UP000306973">
    <property type="component" value="Unassembled WGS sequence"/>
</dbReference>
<evidence type="ECO:0000313" key="2">
    <source>
        <dbReference type="EMBL" id="TLF45937.1"/>
    </source>
</evidence>
<proteinExistence type="predicted"/>
<feature type="domain" description="HNH nuclease" evidence="1">
    <location>
        <begin position="210"/>
        <end position="262"/>
    </location>
</feature>
<name>A0A5R8M8V6_9GAMM</name>
<protein>
    <submittedName>
        <fullName evidence="2">HNH endonuclease</fullName>
    </submittedName>
</protein>
<keyword evidence="2" id="KW-0378">Hydrolase</keyword>
<reference evidence="2 3" key="1">
    <citation type="journal article" date="2007" name="Int. J. Syst. Evol. Microbiol.">
        <title>Halomonas saccharevitans sp. nov., Halomonas arcis sp. nov. and Halomonas subterranea sp. nov., halophilic bacteria isolated from hypersaline environments of China.</title>
        <authorList>
            <person name="Xu X.W."/>
            <person name="Wu Y.H."/>
            <person name="Zhou Z."/>
            <person name="Wang C.S."/>
            <person name="Zhou Y.G."/>
            <person name="Zhang H.B."/>
            <person name="Wang Y."/>
            <person name="Wu M."/>
        </authorList>
    </citation>
    <scope>NUCLEOTIDE SEQUENCE [LARGE SCALE GENOMIC DNA]</scope>
    <source>
        <strain evidence="2 3">TBZ3</strain>
    </source>
</reference>